<dbReference type="PANTHER" id="PTHR42747">
    <property type="entry name" value="NITRONATE MONOOXYGENASE-RELATED"/>
    <property type="match status" value="1"/>
</dbReference>
<evidence type="ECO:0000313" key="6">
    <source>
        <dbReference type="EMBL" id="MWA01598.1"/>
    </source>
</evidence>
<evidence type="ECO:0000256" key="5">
    <source>
        <dbReference type="ARBA" id="ARBA00023033"/>
    </source>
</evidence>
<keyword evidence="3" id="KW-0288">FMN</keyword>
<dbReference type="SUPFAM" id="SSF51412">
    <property type="entry name" value="Inosine monophosphate dehydrogenase (IMPDH)"/>
    <property type="match status" value="1"/>
</dbReference>
<dbReference type="InterPro" id="IPR004136">
    <property type="entry name" value="NMO"/>
</dbReference>
<dbReference type="Pfam" id="PF03060">
    <property type="entry name" value="NMO"/>
    <property type="match status" value="1"/>
</dbReference>
<proteinExistence type="inferred from homology"/>
<dbReference type="EMBL" id="WBMS02000010">
    <property type="protein sequence ID" value="MWA01598.1"/>
    <property type="molecule type" value="Genomic_DNA"/>
</dbReference>
<dbReference type="PANTHER" id="PTHR42747:SF4">
    <property type="entry name" value="BLR1330 PROTEIN"/>
    <property type="match status" value="1"/>
</dbReference>
<evidence type="ECO:0000256" key="3">
    <source>
        <dbReference type="ARBA" id="ARBA00022643"/>
    </source>
</evidence>
<sequence length="310" mass="33017">MLRVSGTELVEAVCRAGAIGSFPTANARGQGELDAWLTHIEQRLEERPGPDGYTGPVCPNLVMRSDRLREDIATIVQHDVPLVIASVGSPKPVLGPLHDAGVFVFADVATLEHAHKALDAGADGLVLLTAGAGGQTGWLNPFAFVREVREFFDGPVVMAGGMSDGTALAAARMLGCDLGYIGTRLIAARESMADDKYRDLLVSSTMDDVQLTRAFNGLWGSYLRPSIVAAGLDPDRLDETVDTATADARYGSGGSEPVRRWSDIVSAGHSVAGVRAVESAEQILERTRREYEDTLRAFGSSDPTSTFEGE</sequence>
<keyword evidence="4" id="KW-0560">Oxidoreductase</keyword>
<evidence type="ECO:0000256" key="4">
    <source>
        <dbReference type="ARBA" id="ARBA00023002"/>
    </source>
</evidence>
<evidence type="ECO:0000256" key="2">
    <source>
        <dbReference type="ARBA" id="ARBA00022630"/>
    </source>
</evidence>
<protein>
    <submittedName>
        <fullName evidence="6">Nitronate monooxygenase</fullName>
    </submittedName>
</protein>
<name>A0A6I4M631_9ACTN</name>
<accession>A0A6I4M631</accession>
<dbReference type="GO" id="GO:0018580">
    <property type="term" value="F:nitronate monooxygenase activity"/>
    <property type="evidence" value="ECO:0007669"/>
    <property type="project" value="InterPro"/>
</dbReference>
<dbReference type="AlphaFoldDB" id="A0A6I4M631"/>
<dbReference type="CDD" id="cd04730">
    <property type="entry name" value="NPD_like"/>
    <property type="match status" value="1"/>
</dbReference>
<dbReference type="InterPro" id="IPR013785">
    <property type="entry name" value="Aldolase_TIM"/>
</dbReference>
<comment type="similarity">
    <text evidence="1">Belongs to the nitronate monooxygenase family. NMO class I subfamily.</text>
</comment>
<gene>
    <name evidence="6" type="ORF">F8568_014680</name>
</gene>
<evidence type="ECO:0000256" key="1">
    <source>
        <dbReference type="ARBA" id="ARBA00009881"/>
    </source>
</evidence>
<comment type="caution">
    <text evidence="6">The sequence shown here is derived from an EMBL/GenBank/DDBJ whole genome shotgun (WGS) entry which is preliminary data.</text>
</comment>
<keyword evidence="2" id="KW-0285">Flavoprotein</keyword>
<keyword evidence="7" id="KW-1185">Reference proteome</keyword>
<reference evidence="6" key="1">
    <citation type="submission" date="2019-12" db="EMBL/GenBank/DDBJ databases">
        <title>Actinomadura physcomitrii sp. nov., a novel actinomycete isolated from moss [Physcomitrium sphaericum (Ludw) Fuernr].</title>
        <authorList>
            <person name="Zhuang X."/>
        </authorList>
    </citation>
    <scope>NUCLEOTIDE SEQUENCE [LARGE SCALE GENOMIC DNA]</scope>
    <source>
        <strain evidence="6">LD22</strain>
    </source>
</reference>
<dbReference type="Gene3D" id="3.20.20.70">
    <property type="entry name" value="Aldolase class I"/>
    <property type="match status" value="1"/>
</dbReference>
<organism evidence="6 7">
    <name type="scientific">Actinomadura physcomitrii</name>
    <dbReference type="NCBI Taxonomy" id="2650748"/>
    <lineage>
        <taxon>Bacteria</taxon>
        <taxon>Bacillati</taxon>
        <taxon>Actinomycetota</taxon>
        <taxon>Actinomycetes</taxon>
        <taxon>Streptosporangiales</taxon>
        <taxon>Thermomonosporaceae</taxon>
        <taxon>Actinomadura</taxon>
    </lineage>
</organism>
<dbReference type="Proteomes" id="UP000462055">
    <property type="component" value="Unassembled WGS sequence"/>
</dbReference>
<keyword evidence="5 6" id="KW-0503">Monooxygenase</keyword>
<evidence type="ECO:0000313" key="7">
    <source>
        <dbReference type="Proteomes" id="UP000462055"/>
    </source>
</evidence>